<evidence type="ECO:0000313" key="13">
    <source>
        <dbReference type="Proteomes" id="UP000091820"/>
    </source>
</evidence>
<feature type="transmembrane region" description="Helical" evidence="10">
    <location>
        <begin position="77"/>
        <end position="104"/>
    </location>
</feature>
<sequence>MAQQTMEQYHHSQHEDDDDINIAASTSNLADIEAKLKESPDKYLYYIAEFLAGHINETKGIVAHFNGPILKSSIKSVFWLFLLQYAVLAMLGIVMNIAIIGCCLYHRFYRDVTQAFIINLALCHFVQCAVVLPITLMVMMIQNWIFGQFLCFFLPMLQDIPLHVAMITHILIAWDRMRWLSDPLKCRFPAFVCCCATWLTGMIIALPYPIYTIYLEMGKFVPSLHGVGLCILNLMDDMHEYMRGLFFLMYCAPAVLLAYIYIRTSQELRPPDGPLSEYRAVVRMRQRNSSASSVERSYSNATTATVGGSAIAGAAAGTNVGIGHHYTYSTGTATRSYDLYHAELDVYHEKRNQRNFGSMAATQVICVCPLMILRFARLSIEETYANQKHFDFTYLMFVWIAFLPTVIFPIIYAIQLLPRTEQERIRGYFRLLTKHLPKESNKTLVDVNTPSSHENSVEKDENTNISQRTSIVLNGDGYIDATVGGDSTARITLKKNMNELKPPKRQMRNDVNDVKNESKDNLSKQDYEGVKKINERMKDGFGSNANNLSDVLSYKREKEPTQLLPHSNDLNVNIISSVNSTSPAVQRHNKTNTSRCSGAFAVNQRKLETLDNRSSMTSSTYCNGNSSLVDEDDLSNFGDGENSSIVSGMVVQIGSQGSSIGLPPYHEGKMSSYAEVLKTHDISSSDISYNLSRMNSSSTFENELDTIDLLERERNSMDMQVLLDKEEKNMRERRRLPDIGKLCNRSPKFRSKATSTTTLSAKIPVTSDPLQMSSETFGTSSTLNVESSSISSHIMQLDNDKFDLSSRSAIINEHSIDEEIPGDFYDTYKPGDAKLVPPESVLPVSSPIQYQYTRRLSRKTSHHQHHGSNISSHRLSKRDSFHAMHSNDLIAGAFGELDPTQPLTKMSIIDNRMLMRRSSGNSGVGGGNGGSGSRASAFSSSSRSSMKSRDYNHGSTHSPQPELDFRENIFAEL</sequence>
<dbReference type="PRINTS" id="PR00237">
    <property type="entry name" value="GPCRRHODOPSN"/>
</dbReference>
<organism evidence="12 13">
    <name type="scientific">Glossina brevipalpis</name>
    <dbReference type="NCBI Taxonomy" id="37001"/>
    <lineage>
        <taxon>Eukaryota</taxon>
        <taxon>Metazoa</taxon>
        <taxon>Ecdysozoa</taxon>
        <taxon>Arthropoda</taxon>
        <taxon>Hexapoda</taxon>
        <taxon>Insecta</taxon>
        <taxon>Pterygota</taxon>
        <taxon>Neoptera</taxon>
        <taxon>Endopterygota</taxon>
        <taxon>Diptera</taxon>
        <taxon>Brachycera</taxon>
        <taxon>Muscomorpha</taxon>
        <taxon>Hippoboscoidea</taxon>
        <taxon>Glossinidae</taxon>
        <taxon>Glossina</taxon>
    </lineage>
</organism>
<evidence type="ECO:0000256" key="3">
    <source>
        <dbReference type="ARBA" id="ARBA00022692"/>
    </source>
</evidence>
<dbReference type="VEuPathDB" id="VectorBase:GBRI012466"/>
<evidence type="ECO:0000256" key="4">
    <source>
        <dbReference type="ARBA" id="ARBA00022989"/>
    </source>
</evidence>
<dbReference type="EnsemblMetazoa" id="GBRI012466-RA">
    <property type="protein sequence ID" value="GBRI012466-PA"/>
    <property type="gene ID" value="GBRI012466"/>
</dbReference>
<dbReference type="PANTHER" id="PTHR24238:SF69">
    <property type="entry name" value="G-PROTEIN COUPLED RECEPTOR 165"/>
    <property type="match status" value="1"/>
</dbReference>
<feature type="transmembrane region" description="Helical" evidence="10">
    <location>
        <begin position="186"/>
        <end position="210"/>
    </location>
</feature>
<evidence type="ECO:0000256" key="5">
    <source>
        <dbReference type="ARBA" id="ARBA00023040"/>
    </source>
</evidence>
<feature type="region of interest" description="Disordered" evidence="9">
    <location>
        <begin position="917"/>
        <end position="967"/>
    </location>
</feature>
<feature type="transmembrane region" description="Helical" evidence="10">
    <location>
        <begin position="145"/>
        <end position="174"/>
    </location>
</feature>
<dbReference type="AlphaFoldDB" id="A0A1A9WAR2"/>
<dbReference type="SUPFAM" id="SSF81321">
    <property type="entry name" value="Family A G protein-coupled receptor-like"/>
    <property type="match status" value="1"/>
</dbReference>
<reference evidence="13" key="1">
    <citation type="submission" date="2014-03" db="EMBL/GenBank/DDBJ databases">
        <authorList>
            <person name="Aksoy S."/>
            <person name="Warren W."/>
            <person name="Wilson R.K."/>
        </authorList>
    </citation>
    <scope>NUCLEOTIDE SEQUENCE [LARGE SCALE GENOMIC DNA]</scope>
    <source>
        <strain evidence="13">IAEA</strain>
    </source>
</reference>
<keyword evidence="6 10" id="KW-0472">Membrane</keyword>
<dbReference type="GO" id="GO:0008188">
    <property type="term" value="F:neuropeptide receptor activity"/>
    <property type="evidence" value="ECO:0007669"/>
    <property type="project" value="TreeGrafter"/>
</dbReference>
<feature type="compositionally biased region" description="Low complexity" evidence="9">
    <location>
        <begin position="933"/>
        <end position="945"/>
    </location>
</feature>
<dbReference type="CDD" id="cd00637">
    <property type="entry name" value="7tm_classA_rhodopsin-like"/>
    <property type="match status" value="1"/>
</dbReference>
<evidence type="ECO:0000313" key="12">
    <source>
        <dbReference type="EnsemblMetazoa" id="GBRI012466-PA"/>
    </source>
</evidence>
<dbReference type="GO" id="GO:0005886">
    <property type="term" value="C:plasma membrane"/>
    <property type="evidence" value="ECO:0007669"/>
    <property type="project" value="TreeGrafter"/>
</dbReference>
<evidence type="ECO:0000256" key="10">
    <source>
        <dbReference type="SAM" id="Phobius"/>
    </source>
</evidence>
<evidence type="ECO:0000256" key="8">
    <source>
        <dbReference type="ARBA" id="ARBA00023224"/>
    </source>
</evidence>
<keyword evidence="5" id="KW-0297">G-protein coupled receptor</keyword>
<feature type="transmembrane region" description="Helical" evidence="10">
    <location>
        <begin position="116"/>
        <end position="139"/>
    </location>
</feature>
<evidence type="ECO:0000256" key="2">
    <source>
        <dbReference type="ARBA" id="ARBA00010663"/>
    </source>
</evidence>
<evidence type="ECO:0000256" key="7">
    <source>
        <dbReference type="ARBA" id="ARBA00023170"/>
    </source>
</evidence>
<feature type="transmembrane region" description="Helical" evidence="10">
    <location>
        <begin position="396"/>
        <end position="417"/>
    </location>
</feature>
<name>A0A1A9WAR2_9MUSC</name>
<keyword evidence="8" id="KW-0807">Transducer</keyword>
<keyword evidence="7" id="KW-0675">Receptor</keyword>
<feature type="transmembrane region" description="Helical" evidence="10">
    <location>
        <begin position="241"/>
        <end position="262"/>
    </location>
</feature>
<feature type="domain" description="G-protein coupled receptors family 1 profile" evidence="11">
    <location>
        <begin position="95"/>
        <end position="412"/>
    </location>
</feature>
<feature type="region of interest" description="Disordered" evidence="9">
    <location>
        <begin position="444"/>
        <end position="463"/>
    </location>
</feature>
<evidence type="ECO:0000256" key="1">
    <source>
        <dbReference type="ARBA" id="ARBA00004141"/>
    </source>
</evidence>
<evidence type="ECO:0000256" key="6">
    <source>
        <dbReference type="ARBA" id="ARBA00023136"/>
    </source>
</evidence>
<feature type="region of interest" description="Disordered" evidence="9">
    <location>
        <begin position="856"/>
        <end position="876"/>
    </location>
</feature>
<dbReference type="InterPro" id="IPR000276">
    <property type="entry name" value="GPCR_Rhodpsn"/>
</dbReference>
<accession>A0A1A9WAR2</accession>
<comment type="similarity">
    <text evidence="2">Belongs to the G-protein coupled receptor 1 family.</text>
</comment>
<protein>
    <recommendedName>
        <fullName evidence="11">G-protein coupled receptors family 1 profile domain-containing protein</fullName>
    </recommendedName>
</protein>
<dbReference type="PROSITE" id="PS50262">
    <property type="entry name" value="G_PROTEIN_RECEP_F1_2"/>
    <property type="match status" value="1"/>
</dbReference>
<evidence type="ECO:0000259" key="11">
    <source>
        <dbReference type="PROSITE" id="PS50262"/>
    </source>
</evidence>
<dbReference type="Pfam" id="PF00001">
    <property type="entry name" value="7tm_1"/>
    <property type="match status" value="1"/>
</dbReference>
<comment type="subcellular location">
    <subcellularLocation>
        <location evidence="1">Membrane</location>
        <topology evidence="1">Multi-pass membrane protein</topology>
    </subcellularLocation>
</comment>
<dbReference type="Gene3D" id="1.20.1070.10">
    <property type="entry name" value="Rhodopsin 7-helix transmembrane proteins"/>
    <property type="match status" value="1"/>
</dbReference>
<feature type="compositionally biased region" description="Gly residues" evidence="9">
    <location>
        <begin position="922"/>
        <end position="932"/>
    </location>
</feature>
<dbReference type="Proteomes" id="UP000091820">
    <property type="component" value="Unassembled WGS sequence"/>
</dbReference>
<proteinExistence type="inferred from homology"/>
<reference evidence="12" key="2">
    <citation type="submission" date="2020-05" db="UniProtKB">
        <authorList>
            <consortium name="EnsemblMetazoa"/>
        </authorList>
    </citation>
    <scope>IDENTIFICATION</scope>
    <source>
        <strain evidence="12">IAEA</strain>
    </source>
</reference>
<feature type="compositionally biased region" description="Polar residues" evidence="9">
    <location>
        <begin position="444"/>
        <end position="454"/>
    </location>
</feature>
<keyword evidence="13" id="KW-1185">Reference proteome</keyword>
<keyword evidence="3 10" id="KW-0812">Transmembrane</keyword>
<evidence type="ECO:0000256" key="9">
    <source>
        <dbReference type="SAM" id="MobiDB-lite"/>
    </source>
</evidence>
<keyword evidence="4 10" id="KW-1133">Transmembrane helix</keyword>
<feature type="compositionally biased region" description="Basic residues" evidence="9">
    <location>
        <begin position="856"/>
        <end position="866"/>
    </location>
</feature>
<dbReference type="InterPro" id="IPR017452">
    <property type="entry name" value="GPCR_Rhodpsn_7TM"/>
</dbReference>
<dbReference type="PANTHER" id="PTHR24238">
    <property type="entry name" value="G-PROTEIN COUPLED RECEPTOR"/>
    <property type="match status" value="1"/>
</dbReference>